<dbReference type="SUPFAM" id="SSF47384">
    <property type="entry name" value="Homodimeric domain of signal transducing histidine kinase"/>
    <property type="match status" value="1"/>
</dbReference>
<keyword evidence="9" id="KW-1133">Transmembrane helix</keyword>
<dbReference type="InterPro" id="IPR005467">
    <property type="entry name" value="His_kinase_dom"/>
</dbReference>
<dbReference type="CDD" id="cd06225">
    <property type="entry name" value="HAMP"/>
    <property type="match status" value="1"/>
</dbReference>
<sequence>MRLMYRQMLGFVAVILSLMAILTVSFISVTDQTIYQSTWRQLTKYSDSLVWDSIRYNPKTNDFAGFENSALSSNARLLSRQDVHFAIYNAAKKELYASNGFTPKLTASDWKHLKNGDIVKKKADYPAFRRVNVEGKESYKTSSEMTLIIHPYFYKQKLVAIVTIGTFVSTIRQNVKQLLKNFVFAFLLALLVALVISYMIARSLTKRIDKLNTATHLVAQGNYQVHLDNKNKDELDELSANFNQMVGSLRASREEIRRQEERRKQFMADVAHEMRTPLTTINGLLEGLAYDAIPEEDKMHSIQLMQNDTKRLIRLVNDNLNYEKIRTNQISMERKVFDAAAVLENLREQLRKKAAANKDELKLVVPDSIPVYADYDRFVQIMFNIIQNAIQFTTGGQITISAQRVAQGTEVKVADTGIGMTEEQVQNIWERFYKADRSRMNSQYGESGLGMAIVRQLVELHGGKIDVDSTYGQGTTFTVFFPDREYAPHNGSKHDHHDDA</sequence>
<evidence type="ECO:0000256" key="7">
    <source>
        <dbReference type="ARBA" id="ARBA00023012"/>
    </source>
</evidence>
<dbReference type="SMART" id="SM00387">
    <property type="entry name" value="HATPase_c"/>
    <property type="match status" value="1"/>
</dbReference>
<organism evidence="12 15">
    <name type="scientific">Limosilactobacillus fermentum</name>
    <name type="common">Lactobacillus fermentum</name>
    <dbReference type="NCBI Taxonomy" id="1613"/>
    <lineage>
        <taxon>Bacteria</taxon>
        <taxon>Bacillati</taxon>
        <taxon>Bacillota</taxon>
        <taxon>Bacilli</taxon>
        <taxon>Lactobacillales</taxon>
        <taxon>Lactobacillaceae</taxon>
        <taxon>Limosilactobacillus</taxon>
    </lineage>
</organism>
<dbReference type="PATRIC" id="fig|1613.112.peg.1345"/>
<dbReference type="EMBL" id="CP050919">
    <property type="protein sequence ID" value="QIX58047.1"/>
    <property type="molecule type" value="Genomic_DNA"/>
</dbReference>
<dbReference type="FunFam" id="1.10.287.130:FF:000001">
    <property type="entry name" value="Two-component sensor histidine kinase"/>
    <property type="match status" value="1"/>
</dbReference>
<reference evidence="12 15" key="1">
    <citation type="submission" date="2016-09" db="EMBL/GenBank/DDBJ databases">
        <title>Genome Sequence of the Lactobacillus fermentum strain NCC2970 (CNCM I-5068).</title>
        <authorList>
            <person name="Barretto C."/>
            <person name="Ngom-Bru C."/>
            <person name="Genevaz A."/>
            <person name="Fournier C."/>
            <person name="Moine D."/>
            <person name="Kassam M."/>
            <person name="Iltis A."/>
            <person name="Sagory-Zalkind P."/>
            <person name="Faucherand G."/>
            <person name="Descombes P."/>
            <person name="Duboux S."/>
        </authorList>
    </citation>
    <scope>NUCLEOTIDE SEQUENCE [LARGE SCALE GENOMIC DNA]</scope>
    <source>
        <strain evidence="12 15">NCC2970</strain>
    </source>
</reference>
<evidence type="ECO:0000256" key="1">
    <source>
        <dbReference type="ARBA" id="ARBA00000085"/>
    </source>
</evidence>
<dbReference type="SUPFAM" id="SSF55874">
    <property type="entry name" value="ATPase domain of HSP90 chaperone/DNA topoisomerase II/histidine kinase"/>
    <property type="match status" value="1"/>
</dbReference>
<evidence type="ECO:0000259" key="10">
    <source>
        <dbReference type="PROSITE" id="PS50109"/>
    </source>
</evidence>
<evidence type="ECO:0000313" key="17">
    <source>
        <dbReference type="Proteomes" id="UP000503169"/>
    </source>
</evidence>
<evidence type="ECO:0000313" key="16">
    <source>
        <dbReference type="Proteomes" id="UP000466799"/>
    </source>
</evidence>
<keyword evidence="9" id="KW-0812">Transmembrane</keyword>
<dbReference type="GO" id="GO:0016787">
    <property type="term" value="F:hydrolase activity"/>
    <property type="evidence" value="ECO:0007669"/>
    <property type="project" value="UniProtKB-KW"/>
</dbReference>
<dbReference type="GO" id="GO:0000155">
    <property type="term" value="F:phosphorelay sensor kinase activity"/>
    <property type="evidence" value="ECO:0007669"/>
    <property type="project" value="InterPro"/>
</dbReference>
<dbReference type="SMART" id="SM00388">
    <property type="entry name" value="HisKA"/>
    <property type="match status" value="1"/>
</dbReference>
<dbReference type="CDD" id="cd00082">
    <property type="entry name" value="HisKA"/>
    <property type="match status" value="1"/>
</dbReference>
<evidence type="ECO:0000256" key="2">
    <source>
        <dbReference type="ARBA" id="ARBA00004370"/>
    </source>
</evidence>
<keyword evidence="7" id="KW-0902">Two-component regulatory system</keyword>
<evidence type="ECO:0000256" key="9">
    <source>
        <dbReference type="SAM" id="Phobius"/>
    </source>
</evidence>
<evidence type="ECO:0000313" key="13">
    <source>
        <dbReference type="EMBL" id="MPQ35918.1"/>
    </source>
</evidence>
<proteinExistence type="predicted"/>
<dbReference type="InterPro" id="IPR036890">
    <property type="entry name" value="HATPase_C_sf"/>
</dbReference>
<evidence type="ECO:0000256" key="3">
    <source>
        <dbReference type="ARBA" id="ARBA00012438"/>
    </source>
</evidence>
<dbReference type="InterPro" id="IPR003660">
    <property type="entry name" value="HAMP_dom"/>
</dbReference>
<name>A0A1D7ZXZ4_LIMFE</name>
<comment type="subcellular location">
    <subcellularLocation>
        <location evidence="2">Membrane</location>
    </subcellularLocation>
</comment>
<dbReference type="InterPro" id="IPR003661">
    <property type="entry name" value="HisK_dim/P_dom"/>
</dbReference>
<dbReference type="RefSeq" id="WP_003685807.1">
    <property type="nucleotide sequence ID" value="NZ_AP024320.1"/>
</dbReference>
<dbReference type="InterPro" id="IPR036097">
    <property type="entry name" value="HisK_dim/P_sf"/>
</dbReference>
<feature type="domain" description="Histidine kinase" evidence="10">
    <location>
        <begin position="269"/>
        <end position="485"/>
    </location>
</feature>
<keyword evidence="4" id="KW-0597">Phosphoprotein</keyword>
<reference evidence="13 16" key="2">
    <citation type="submission" date="2019-10" db="EMBL/GenBank/DDBJ databases">
        <title>Genome Sequencing and assembly of Lactobacillus fermentum I2, a lactic acid bacteria.</title>
        <authorList>
            <person name="Lopes L.S."/>
            <person name="Persinoti G.F."/>
            <person name="Riano-Pachon D.M."/>
            <person name="Labate C.A."/>
        </authorList>
    </citation>
    <scope>NUCLEOTIDE SEQUENCE [LARGE SCALE GENOMIC DNA]</scope>
    <source>
        <strain evidence="13 16">I2</strain>
    </source>
</reference>
<dbReference type="PROSITE" id="PS50109">
    <property type="entry name" value="HIS_KIN"/>
    <property type="match status" value="1"/>
</dbReference>
<comment type="catalytic activity">
    <reaction evidence="1">
        <text>ATP + protein L-histidine = ADP + protein N-phospho-L-histidine.</text>
        <dbReference type="EC" id="2.7.13.3"/>
    </reaction>
</comment>
<dbReference type="Proteomes" id="UP000094714">
    <property type="component" value="Chromosome"/>
</dbReference>
<dbReference type="Pfam" id="PF00512">
    <property type="entry name" value="HisKA"/>
    <property type="match status" value="1"/>
</dbReference>
<feature type="transmembrane region" description="Helical" evidence="9">
    <location>
        <begin position="182"/>
        <end position="201"/>
    </location>
</feature>
<keyword evidence="6 12" id="KW-0418">Kinase</keyword>
<gene>
    <name evidence="14" type="primary">rcsC</name>
    <name evidence="13" type="ORF">GC247_08615</name>
    <name evidence="14" type="ORF">HCY95_00459</name>
    <name evidence="12" type="ORF">LACFE_CDS1285</name>
</gene>
<dbReference type="PANTHER" id="PTHR43047:SF72">
    <property type="entry name" value="OSMOSENSING HISTIDINE PROTEIN KINASE SLN1"/>
    <property type="match status" value="1"/>
</dbReference>
<dbReference type="PRINTS" id="PR00344">
    <property type="entry name" value="BCTRLSENSOR"/>
</dbReference>
<dbReference type="Pfam" id="PF02518">
    <property type="entry name" value="HATPase_c"/>
    <property type="match status" value="1"/>
</dbReference>
<dbReference type="Gene3D" id="3.30.565.10">
    <property type="entry name" value="Histidine kinase-like ATPase, C-terminal domain"/>
    <property type="match status" value="1"/>
</dbReference>
<keyword evidence="12" id="KW-0378">Hydrolase</keyword>
<evidence type="ECO:0000256" key="6">
    <source>
        <dbReference type="ARBA" id="ARBA00022777"/>
    </source>
</evidence>
<evidence type="ECO:0000256" key="5">
    <source>
        <dbReference type="ARBA" id="ARBA00022679"/>
    </source>
</evidence>
<evidence type="ECO:0000256" key="4">
    <source>
        <dbReference type="ARBA" id="ARBA00022553"/>
    </source>
</evidence>
<dbReference type="EMBL" id="WHJL01000116">
    <property type="protein sequence ID" value="MPQ35918.1"/>
    <property type="molecule type" value="Genomic_DNA"/>
</dbReference>
<dbReference type="Pfam" id="PF00672">
    <property type="entry name" value="HAMP"/>
    <property type="match status" value="1"/>
</dbReference>
<evidence type="ECO:0000313" key="15">
    <source>
        <dbReference type="Proteomes" id="UP000094714"/>
    </source>
</evidence>
<dbReference type="GO" id="GO:0009927">
    <property type="term" value="F:histidine phosphotransfer kinase activity"/>
    <property type="evidence" value="ECO:0007669"/>
    <property type="project" value="TreeGrafter"/>
</dbReference>
<dbReference type="EMBL" id="CP017151">
    <property type="protein sequence ID" value="AOR74737.1"/>
    <property type="molecule type" value="Genomic_DNA"/>
</dbReference>
<dbReference type="FunFam" id="3.30.565.10:FF:000006">
    <property type="entry name" value="Sensor histidine kinase WalK"/>
    <property type="match status" value="1"/>
</dbReference>
<dbReference type="SMART" id="SM00304">
    <property type="entry name" value="HAMP"/>
    <property type="match status" value="1"/>
</dbReference>
<evidence type="ECO:0000313" key="12">
    <source>
        <dbReference type="EMBL" id="AOR74737.1"/>
    </source>
</evidence>
<dbReference type="Proteomes" id="UP000466799">
    <property type="component" value="Unassembled WGS sequence"/>
</dbReference>
<dbReference type="InterPro" id="IPR003594">
    <property type="entry name" value="HATPase_dom"/>
</dbReference>
<dbReference type="SUPFAM" id="SSF158472">
    <property type="entry name" value="HAMP domain-like"/>
    <property type="match status" value="1"/>
</dbReference>
<reference evidence="14 17" key="3">
    <citation type="submission" date="2020-04" db="EMBL/GenBank/DDBJ databases">
        <title>Novel strain L. Fermentum HFD1 producer antibacterial peptides.</title>
        <authorList>
            <person name="Ozhegov G.D."/>
            <person name="Pavlova A.S."/>
            <person name="Zhuravleva D.E."/>
            <person name="Gogoleva N.V."/>
            <person name="Shagimardanova E.I."/>
            <person name="Markelova M.I."/>
            <person name="Yarullina D.R."/>
            <person name="Kayumov A.R."/>
        </authorList>
    </citation>
    <scope>NUCLEOTIDE SEQUENCE [LARGE SCALE GENOMIC DNA]</scope>
    <source>
        <strain evidence="14 17">HFD1</strain>
    </source>
</reference>
<keyword evidence="8 9" id="KW-0472">Membrane</keyword>
<dbReference type="Proteomes" id="UP000503169">
    <property type="component" value="Chromosome"/>
</dbReference>
<dbReference type="Gene3D" id="1.10.287.130">
    <property type="match status" value="1"/>
</dbReference>
<dbReference type="EC" id="2.7.13.3" evidence="3"/>
<protein>
    <recommendedName>
        <fullName evidence="3">histidine kinase</fullName>
        <ecNumber evidence="3">2.7.13.3</ecNumber>
    </recommendedName>
</protein>
<dbReference type="GO" id="GO:0005886">
    <property type="term" value="C:plasma membrane"/>
    <property type="evidence" value="ECO:0007669"/>
    <property type="project" value="TreeGrafter"/>
</dbReference>
<evidence type="ECO:0000259" key="11">
    <source>
        <dbReference type="PROSITE" id="PS50885"/>
    </source>
</evidence>
<evidence type="ECO:0000313" key="14">
    <source>
        <dbReference type="EMBL" id="QIX58047.1"/>
    </source>
</evidence>
<dbReference type="AlphaFoldDB" id="A0A1D7ZXZ4"/>
<keyword evidence="5 12" id="KW-0808">Transferase</keyword>
<evidence type="ECO:0000256" key="8">
    <source>
        <dbReference type="ARBA" id="ARBA00023136"/>
    </source>
</evidence>
<feature type="domain" description="HAMP" evidence="11">
    <location>
        <begin position="202"/>
        <end position="254"/>
    </location>
</feature>
<dbReference type="PROSITE" id="PS50885">
    <property type="entry name" value="HAMP"/>
    <property type="match status" value="1"/>
</dbReference>
<dbReference type="InterPro" id="IPR004358">
    <property type="entry name" value="Sig_transdc_His_kin-like_C"/>
</dbReference>
<dbReference type="PANTHER" id="PTHR43047">
    <property type="entry name" value="TWO-COMPONENT HISTIDINE PROTEIN KINASE"/>
    <property type="match status" value="1"/>
</dbReference>
<accession>A0A1D7ZXZ4</accession>
<dbReference type="Gene3D" id="6.10.340.10">
    <property type="match status" value="1"/>
</dbReference>
<dbReference type="CDD" id="cd00075">
    <property type="entry name" value="HATPase"/>
    <property type="match status" value="1"/>
</dbReference>